<feature type="region of interest" description="Disordered" evidence="1">
    <location>
        <begin position="466"/>
        <end position="487"/>
    </location>
</feature>
<evidence type="ECO:0000313" key="2">
    <source>
        <dbReference type="EMBL" id="KAJ8881019.1"/>
    </source>
</evidence>
<protein>
    <submittedName>
        <fullName evidence="2">Uncharacterized protein</fullName>
    </submittedName>
</protein>
<accession>A0ABQ9H9P7</accession>
<feature type="compositionally biased region" description="Low complexity" evidence="1">
    <location>
        <begin position="471"/>
        <end position="484"/>
    </location>
</feature>
<reference evidence="2 3" key="1">
    <citation type="submission" date="2023-02" db="EMBL/GenBank/DDBJ databases">
        <title>LHISI_Scaffold_Assembly.</title>
        <authorList>
            <person name="Stuart O.P."/>
            <person name="Cleave R."/>
            <person name="Magrath M.J.L."/>
            <person name="Mikheyev A.S."/>
        </authorList>
    </citation>
    <scope>NUCLEOTIDE SEQUENCE [LARGE SCALE GENOMIC DNA]</scope>
    <source>
        <strain evidence="2">Daus_M_001</strain>
        <tissue evidence="2">Leg muscle</tissue>
    </source>
</reference>
<name>A0ABQ9H9P7_9NEOP</name>
<feature type="compositionally biased region" description="Polar residues" evidence="1">
    <location>
        <begin position="584"/>
        <end position="608"/>
    </location>
</feature>
<feature type="region of interest" description="Disordered" evidence="1">
    <location>
        <begin position="579"/>
        <end position="610"/>
    </location>
</feature>
<keyword evidence="3" id="KW-1185">Reference proteome</keyword>
<gene>
    <name evidence="2" type="ORF">PR048_017492</name>
</gene>
<evidence type="ECO:0000256" key="1">
    <source>
        <dbReference type="SAM" id="MobiDB-lite"/>
    </source>
</evidence>
<proteinExistence type="predicted"/>
<sequence>MSAPRKLYRPSQSPLSFPHLKIPGWGKPQIEPYHFAKVEGRRANRTITDLSNRKCILTAMCCWARTLRMQNLTGLTVWSSAGMKGREIPEKSPPTSGIVRHDSHLRRSGVNRTGIEPGSPWEASRAAVVERLARSPPTKENRVLFPAGSLRIFVSGNRAGRCHWSAGFLGNLPPFHSSAAPYSPKSPTSALKTSLALPACSYFACKRVSSKVGSCSLATLPDRLCVQGARRLACMQPFRRRLASTHILFTDNSRFRIIDLKSKLRYKENKSKGSWGQLSPISDASLEVSWISPSEERRILLDDPPPRDLGRILFRLRRLGCYAAHVPVWERRVMPCVLFMDRAMCSTIDNGRGAVLMGVLLTLKEHRGNEGLTRSEIVNRMLSDTPVKKEWVKQVQKCLTCGVQMGLIAYKRARYRLGPRVSRKGSRGMYILLDGTKFRRPAQNSTLRKSLMITYSSVAPSTYWASESKSETMSTSTESLLPSSGMRPKRRALKRRFNSILDEGQHASPCTSQRYSKVSSVPAALTCNNTSCNPAMSETESTRAFVRTRDAESQPVPSRAKPPDYDAIERCSECAEDVGPFTAPPSSQRESCVPPTTSALNQNDSLTPPSRIGTAPSAALDCKVFERSLEGAPGEGSTVRPPARCGECEVPPTSTTPTGELCLVQVNETPREMIHSDVEVVDGESHPEPQGQPKNHQNRWDKLIWEAWLSVYQTPDVTNTMNPHRRSFDYQFVGRRWDPEHGSHELERTDRCSVASLEQSSDVFRRYAKTSDSTAYINPSLLSDFIEAYRRGKWGYPDKTRRRAASSSTISTCKNPGASPPRIEPGSPWWEASALATAPPLTRTSTLTLHDEGEKEDVGSQKQCREWQNQWTRIRGDMDSIPCPANLISGHQRYPKSLQANARSFPIPECPVFPKLLPLFGCNRFIELVRYLVVDGGIKRHQRSWRLTIQLG</sequence>
<comment type="caution">
    <text evidence="2">The sequence shown here is derived from an EMBL/GenBank/DDBJ whole genome shotgun (WGS) entry which is preliminary data.</text>
</comment>
<feature type="region of interest" description="Disordered" evidence="1">
    <location>
        <begin position="85"/>
        <end position="119"/>
    </location>
</feature>
<evidence type="ECO:0000313" key="3">
    <source>
        <dbReference type="Proteomes" id="UP001159363"/>
    </source>
</evidence>
<organism evidence="2 3">
    <name type="scientific">Dryococelus australis</name>
    <dbReference type="NCBI Taxonomy" id="614101"/>
    <lineage>
        <taxon>Eukaryota</taxon>
        <taxon>Metazoa</taxon>
        <taxon>Ecdysozoa</taxon>
        <taxon>Arthropoda</taxon>
        <taxon>Hexapoda</taxon>
        <taxon>Insecta</taxon>
        <taxon>Pterygota</taxon>
        <taxon>Neoptera</taxon>
        <taxon>Polyneoptera</taxon>
        <taxon>Phasmatodea</taxon>
        <taxon>Verophasmatodea</taxon>
        <taxon>Anareolatae</taxon>
        <taxon>Phasmatidae</taxon>
        <taxon>Eurycanthinae</taxon>
        <taxon>Dryococelus</taxon>
    </lineage>
</organism>
<dbReference type="Proteomes" id="UP001159363">
    <property type="component" value="Chromosome 5"/>
</dbReference>
<dbReference type="EMBL" id="JARBHB010000006">
    <property type="protein sequence ID" value="KAJ8881019.1"/>
    <property type="molecule type" value="Genomic_DNA"/>
</dbReference>